<feature type="domain" description="Insertion element IS150 protein InsJ-like helix-turn-helix" evidence="3">
    <location>
        <begin position="67"/>
        <end position="119"/>
    </location>
</feature>
<comment type="caution">
    <text evidence="4">The sequence shown here is derived from an EMBL/GenBank/DDBJ whole genome shotgun (WGS) entry which is preliminary data.</text>
</comment>
<dbReference type="RefSeq" id="WP_238332643.1">
    <property type="nucleotide sequence ID" value="NZ_BAAAKA010000015.1"/>
</dbReference>
<dbReference type="AlphaFoldDB" id="A0A542DAV4"/>
<sequence length="165" mass="18838">MDGRSSLSVGQRERAVAWFEEGLGYRSVAGLLGVAVWPVKRLYRRWQVWGRGALVTKPTKRSYSFEFKLAVVKRFLAGESATVLAAEYELSAPELVKTWARTYRREGADGLRPKPKGRPPKAAKDPDAPVRPESELEQLRREVERLRAENAYLGKVRALRDQERR</sequence>
<dbReference type="PANTHER" id="PTHR33795:SF1">
    <property type="entry name" value="INSERTION ELEMENT IS150 PROTEIN INSJ"/>
    <property type="match status" value="1"/>
</dbReference>
<comment type="similarity">
    <text evidence="1">Belongs to the IS150/IS1296 orfA family.</text>
</comment>
<dbReference type="SUPFAM" id="SSF48295">
    <property type="entry name" value="TrpR-like"/>
    <property type="match status" value="1"/>
</dbReference>
<name>A0A542DAV4_9ACTN</name>
<dbReference type="GO" id="GO:0043565">
    <property type="term" value="F:sequence-specific DNA binding"/>
    <property type="evidence" value="ECO:0007669"/>
    <property type="project" value="InterPro"/>
</dbReference>
<organism evidence="4 5">
    <name type="scientific">Kribbella jejuensis</name>
    <dbReference type="NCBI Taxonomy" id="236068"/>
    <lineage>
        <taxon>Bacteria</taxon>
        <taxon>Bacillati</taxon>
        <taxon>Actinomycetota</taxon>
        <taxon>Actinomycetes</taxon>
        <taxon>Propionibacteriales</taxon>
        <taxon>Kribbellaceae</taxon>
        <taxon>Kribbella</taxon>
    </lineage>
</organism>
<evidence type="ECO:0000256" key="2">
    <source>
        <dbReference type="SAM" id="MobiDB-lite"/>
    </source>
</evidence>
<dbReference type="Pfam" id="PF13518">
    <property type="entry name" value="HTH_28"/>
    <property type="match status" value="1"/>
</dbReference>
<dbReference type="PANTHER" id="PTHR33795">
    <property type="entry name" value="INSERTION ELEMENT IS150 PROTEIN INSJ"/>
    <property type="match status" value="1"/>
</dbReference>
<dbReference type="InterPro" id="IPR055247">
    <property type="entry name" value="InsJ-like_HTH"/>
</dbReference>
<accession>A0A542DAV4</accession>
<evidence type="ECO:0000313" key="5">
    <source>
        <dbReference type="Proteomes" id="UP000316298"/>
    </source>
</evidence>
<feature type="region of interest" description="Disordered" evidence="2">
    <location>
        <begin position="106"/>
        <end position="136"/>
    </location>
</feature>
<dbReference type="Proteomes" id="UP000316298">
    <property type="component" value="Unassembled WGS sequence"/>
</dbReference>
<gene>
    <name evidence="4" type="ORF">FB475_7194</name>
</gene>
<evidence type="ECO:0000256" key="1">
    <source>
        <dbReference type="ARBA" id="ARBA00038232"/>
    </source>
</evidence>
<dbReference type="Gene3D" id="1.10.10.10">
    <property type="entry name" value="Winged helix-like DNA-binding domain superfamily/Winged helix DNA-binding domain"/>
    <property type="match status" value="1"/>
</dbReference>
<feature type="compositionally biased region" description="Basic and acidic residues" evidence="2">
    <location>
        <begin position="122"/>
        <end position="136"/>
    </location>
</feature>
<dbReference type="InterPro" id="IPR036388">
    <property type="entry name" value="WH-like_DNA-bd_sf"/>
</dbReference>
<protein>
    <submittedName>
        <fullName evidence="4">Helix-turn-helix protein</fullName>
    </submittedName>
</protein>
<dbReference type="InterPro" id="IPR052057">
    <property type="entry name" value="IS150/IS1296_orfA-like"/>
</dbReference>
<dbReference type="EMBL" id="VFMM01000004">
    <property type="protein sequence ID" value="TQJ00201.1"/>
    <property type="molecule type" value="Genomic_DNA"/>
</dbReference>
<evidence type="ECO:0000313" key="4">
    <source>
        <dbReference type="EMBL" id="TQJ00201.1"/>
    </source>
</evidence>
<dbReference type="InterPro" id="IPR010921">
    <property type="entry name" value="Trp_repressor/repl_initiator"/>
</dbReference>
<keyword evidence="5" id="KW-1185">Reference proteome</keyword>
<reference evidence="4 5" key="1">
    <citation type="submission" date="2019-06" db="EMBL/GenBank/DDBJ databases">
        <title>Sequencing the genomes of 1000 actinobacteria strains.</title>
        <authorList>
            <person name="Klenk H.-P."/>
        </authorList>
    </citation>
    <scope>NUCLEOTIDE SEQUENCE [LARGE SCALE GENOMIC DNA]</scope>
    <source>
        <strain evidence="4 5">DSM 17305</strain>
    </source>
</reference>
<proteinExistence type="inferred from homology"/>
<evidence type="ECO:0000259" key="3">
    <source>
        <dbReference type="Pfam" id="PF13518"/>
    </source>
</evidence>